<gene>
    <name evidence="1" type="ORF">S06H3_25038</name>
</gene>
<evidence type="ECO:0000313" key="1">
    <source>
        <dbReference type="EMBL" id="GAI30489.1"/>
    </source>
</evidence>
<dbReference type="InterPro" id="IPR000014">
    <property type="entry name" value="PAS"/>
</dbReference>
<accession>X1PI05</accession>
<reference evidence="1" key="1">
    <citation type="journal article" date="2014" name="Front. Microbiol.">
        <title>High frequency of phylogenetically diverse reductive dehalogenase-homologous genes in deep subseafloor sedimentary metagenomes.</title>
        <authorList>
            <person name="Kawai M."/>
            <person name="Futagami T."/>
            <person name="Toyoda A."/>
            <person name="Takaki Y."/>
            <person name="Nishi S."/>
            <person name="Hori S."/>
            <person name="Arai W."/>
            <person name="Tsubouchi T."/>
            <person name="Morono Y."/>
            <person name="Uchiyama I."/>
            <person name="Ito T."/>
            <person name="Fujiyama A."/>
            <person name="Inagaki F."/>
            <person name="Takami H."/>
        </authorList>
    </citation>
    <scope>NUCLEOTIDE SEQUENCE</scope>
    <source>
        <strain evidence="1">Expedition CK06-06</strain>
    </source>
</reference>
<dbReference type="NCBIfam" id="TIGR00229">
    <property type="entry name" value="sensory_box"/>
    <property type="match status" value="1"/>
</dbReference>
<sequence>FALGPEELKKMNVRKFLSEESLNLTSQIRHKLLEKEPVEQPYEQRMMRKDGTEAILLLSTNLVTENGKPTGFQHIA</sequence>
<feature type="non-terminal residue" evidence="1">
    <location>
        <position position="1"/>
    </location>
</feature>
<dbReference type="Gene3D" id="3.30.450.20">
    <property type="entry name" value="PAS domain"/>
    <property type="match status" value="1"/>
</dbReference>
<dbReference type="EMBL" id="BARV01014234">
    <property type="protein sequence ID" value="GAI30489.1"/>
    <property type="molecule type" value="Genomic_DNA"/>
</dbReference>
<dbReference type="InterPro" id="IPR035965">
    <property type="entry name" value="PAS-like_dom_sf"/>
</dbReference>
<comment type="caution">
    <text evidence="1">The sequence shown here is derived from an EMBL/GenBank/DDBJ whole genome shotgun (WGS) entry which is preliminary data.</text>
</comment>
<dbReference type="SUPFAM" id="SSF55785">
    <property type="entry name" value="PYP-like sensor domain (PAS domain)"/>
    <property type="match status" value="1"/>
</dbReference>
<feature type="non-terminal residue" evidence="1">
    <location>
        <position position="76"/>
    </location>
</feature>
<dbReference type="AlphaFoldDB" id="X1PI05"/>
<proteinExistence type="predicted"/>
<organism evidence="1">
    <name type="scientific">marine sediment metagenome</name>
    <dbReference type="NCBI Taxonomy" id="412755"/>
    <lineage>
        <taxon>unclassified sequences</taxon>
        <taxon>metagenomes</taxon>
        <taxon>ecological metagenomes</taxon>
    </lineage>
</organism>
<protein>
    <submittedName>
        <fullName evidence="1">Uncharacterized protein</fullName>
    </submittedName>
</protein>
<name>X1PI05_9ZZZZ</name>